<evidence type="ECO:0000313" key="8">
    <source>
        <dbReference type="Proteomes" id="UP000612362"/>
    </source>
</evidence>
<gene>
    <name evidence="7" type="ORF">KSX_67090</name>
</gene>
<name>A0A8J3I4H7_9CHLR</name>
<accession>A0A8J3I4H7</accession>
<evidence type="ECO:0000256" key="4">
    <source>
        <dbReference type="ARBA" id="ARBA00022563"/>
    </source>
</evidence>
<dbReference type="GO" id="GO:0005525">
    <property type="term" value="F:GTP binding"/>
    <property type="evidence" value="ECO:0007669"/>
    <property type="project" value="TreeGrafter"/>
</dbReference>
<dbReference type="EMBL" id="BNJF01000004">
    <property type="protein sequence ID" value="GHO48546.1"/>
    <property type="molecule type" value="Genomic_DNA"/>
</dbReference>
<sequence length="89" mass="9987">MLGLSKFARIAHKFAHQLQVQEQLGMQIADELCRITGTQDVAVNLNGEHHCMNSRGIRTSGTMTTFVTRGAFLGQPEIRAEFLHLVDHR</sequence>
<comment type="pathway">
    <text evidence="2">Cofactor biosynthesis; 7,8-dihydroneopterin triphosphate biosynthesis; 7,8-dihydroneopterin triphosphate from GTP: step 1/1.</text>
</comment>
<dbReference type="InterPro" id="IPR020602">
    <property type="entry name" value="GTP_CycHdrlase_I_dom"/>
</dbReference>
<protein>
    <recommendedName>
        <fullName evidence="3">GTP cyclohydrolase I</fullName>
        <ecNumber evidence="3">3.5.4.16</ecNumber>
    </recommendedName>
</protein>
<dbReference type="EC" id="3.5.4.16" evidence="3"/>
<dbReference type="GO" id="GO:0006729">
    <property type="term" value="P:tetrahydrobiopterin biosynthetic process"/>
    <property type="evidence" value="ECO:0007669"/>
    <property type="project" value="TreeGrafter"/>
</dbReference>
<comment type="catalytic activity">
    <reaction evidence="1">
        <text>GTP + H2O = 7,8-dihydroneopterin 3'-triphosphate + formate + H(+)</text>
        <dbReference type="Rhea" id="RHEA:17473"/>
        <dbReference type="ChEBI" id="CHEBI:15377"/>
        <dbReference type="ChEBI" id="CHEBI:15378"/>
        <dbReference type="ChEBI" id="CHEBI:15740"/>
        <dbReference type="ChEBI" id="CHEBI:37565"/>
        <dbReference type="ChEBI" id="CHEBI:58462"/>
        <dbReference type="EC" id="3.5.4.16"/>
    </reaction>
</comment>
<dbReference type="GO" id="GO:0006730">
    <property type="term" value="P:one-carbon metabolic process"/>
    <property type="evidence" value="ECO:0007669"/>
    <property type="project" value="UniProtKB-KW"/>
</dbReference>
<dbReference type="PANTHER" id="PTHR11109">
    <property type="entry name" value="GTP CYCLOHYDROLASE I"/>
    <property type="match status" value="1"/>
</dbReference>
<feature type="domain" description="GTP cyclohydrolase I" evidence="6">
    <location>
        <begin position="2"/>
        <end position="86"/>
    </location>
</feature>
<dbReference type="GO" id="GO:0008270">
    <property type="term" value="F:zinc ion binding"/>
    <property type="evidence" value="ECO:0007669"/>
    <property type="project" value="TreeGrafter"/>
</dbReference>
<dbReference type="InterPro" id="IPR001474">
    <property type="entry name" value="GTP_CycHdrlase_I"/>
</dbReference>
<evidence type="ECO:0000256" key="3">
    <source>
        <dbReference type="ARBA" id="ARBA00012715"/>
    </source>
</evidence>
<dbReference type="GO" id="GO:0046654">
    <property type="term" value="P:tetrahydrofolate biosynthetic process"/>
    <property type="evidence" value="ECO:0007669"/>
    <property type="project" value="InterPro"/>
</dbReference>
<dbReference type="GO" id="GO:0005737">
    <property type="term" value="C:cytoplasm"/>
    <property type="evidence" value="ECO:0007669"/>
    <property type="project" value="TreeGrafter"/>
</dbReference>
<dbReference type="Pfam" id="PF01227">
    <property type="entry name" value="GTP_cyclohydroI"/>
    <property type="match status" value="1"/>
</dbReference>
<dbReference type="Proteomes" id="UP000612362">
    <property type="component" value="Unassembled WGS sequence"/>
</dbReference>
<keyword evidence="5" id="KW-0378">Hydrolase</keyword>
<evidence type="ECO:0000256" key="2">
    <source>
        <dbReference type="ARBA" id="ARBA00005080"/>
    </source>
</evidence>
<keyword evidence="4" id="KW-0554">One-carbon metabolism</keyword>
<comment type="caution">
    <text evidence="7">The sequence shown here is derived from an EMBL/GenBank/DDBJ whole genome shotgun (WGS) entry which is preliminary data.</text>
</comment>
<dbReference type="AlphaFoldDB" id="A0A8J3I4H7"/>
<keyword evidence="8" id="KW-1185">Reference proteome</keyword>
<dbReference type="InterPro" id="IPR043133">
    <property type="entry name" value="GTP-CH-I_C/QueF"/>
</dbReference>
<reference evidence="7" key="1">
    <citation type="submission" date="2020-10" db="EMBL/GenBank/DDBJ databases">
        <title>Taxonomic study of unclassified bacteria belonging to the class Ktedonobacteria.</title>
        <authorList>
            <person name="Yabe S."/>
            <person name="Wang C.M."/>
            <person name="Zheng Y."/>
            <person name="Sakai Y."/>
            <person name="Cavaletti L."/>
            <person name="Monciardini P."/>
            <person name="Donadio S."/>
        </authorList>
    </citation>
    <scope>NUCLEOTIDE SEQUENCE</scope>
    <source>
        <strain evidence="7">SOSP1-1</strain>
    </source>
</reference>
<dbReference type="SUPFAM" id="SSF55620">
    <property type="entry name" value="Tetrahydrobiopterin biosynthesis enzymes-like"/>
    <property type="match status" value="1"/>
</dbReference>
<evidence type="ECO:0000256" key="1">
    <source>
        <dbReference type="ARBA" id="ARBA00001052"/>
    </source>
</evidence>
<proteinExistence type="predicted"/>
<dbReference type="PANTHER" id="PTHR11109:SF7">
    <property type="entry name" value="GTP CYCLOHYDROLASE 1"/>
    <property type="match status" value="1"/>
</dbReference>
<dbReference type="GO" id="GO:0003934">
    <property type="term" value="F:GTP cyclohydrolase I activity"/>
    <property type="evidence" value="ECO:0007669"/>
    <property type="project" value="UniProtKB-EC"/>
</dbReference>
<organism evidence="7 8">
    <name type="scientific">Ktedonospora formicarum</name>
    <dbReference type="NCBI Taxonomy" id="2778364"/>
    <lineage>
        <taxon>Bacteria</taxon>
        <taxon>Bacillati</taxon>
        <taxon>Chloroflexota</taxon>
        <taxon>Ktedonobacteria</taxon>
        <taxon>Ktedonobacterales</taxon>
        <taxon>Ktedonobacteraceae</taxon>
        <taxon>Ktedonospora</taxon>
    </lineage>
</organism>
<evidence type="ECO:0000313" key="7">
    <source>
        <dbReference type="EMBL" id="GHO48546.1"/>
    </source>
</evidence>
<evidence type="ECO:0000259" key="6">
    <source>
        <dbReference type="Pfam" id="PF01227"/>
    </source>
</evidence>
<dbReference type="Gene3D" id="3.30.1130.10">
    <property type="match status" value="1"/>
</dbReference>
<evidence type="ECO:0000256" key="5">
    <source>
        <dbReference type="ARBA" id="ARBA00022801"/>
    </source>
</evidence>
<dbReference type="UniPathway" id="UPA00848">
    <property type="reaction ID" value="UER00151"/>
</dbReference>